<feature type="compositionally biased region" description="Basic and acidic residues" evidence="1">
    <location>
        <begin position="364"/>
        <end position="376"/>
    </location>
</feature>
<dbReference type="InterPro" id="IPR036691">
    <property type="entry name" value="Endo/exonu/phosph_ase_sf"/>
</dbReference>
<organism evidence="2 3">
    <name type="scientific">Dictyostelium purpureum</name>
    <name type="common">Slime mold</name>
    <dbReference type="NCBI Taxonomy" id="5786"/>
    <lineage>
        <taxon>Eukaryota</taxon>
        <taxon>Amoebozoa</taxon>
        <taxon>Evosea</taxon>
        <taxon>Eumycetozoa</taxon>
        <taxon>Dictyostelia</taxon>
        <taxon>Dictyosteliales</taxon>
        <taxon>Dictyosteliaceae</taxon>
        <taxon>Dictyostelium</taxon>
    </lineage>
</organism>
<dbReference type="VEuPathDB" id="AmoebaDB:DICPUDRAFT_33911"/>
<evidence type="ECO:0000313" key="2">
    <source>
        <dbReference type="EMBL" id="EGC35121.1"/>
    </source>
</evidence>
<dbReference type="AlphaFoldDB" id="F0ZLS4"/>
<gene>
    <name evidence="2" type="ORF">DICPUDRAFT_33911</name>
</gene>
<dbReference type="SUPFAM" id="SSF56219">
    <property type="entry name" value="DNase I-like"/>
    <property type="match status" value="1"/>
</dbReference>
<dbReference type="Gene3D" id="3.60.10.10">
    <property type="entry name" value="Endonuclease/exonuclease/phosphatase"/>
    <property type="match status" value="1"/>
</dbReference>
<dbReference type="FunCoup" id="F0ZLS4">
    <property type="interactions" value="936"/>
</dbReference>
<evidence type="ECO:0000313" key="3">
    <source>
        <dbReference type="Proteomes" id="UP000001064"/>
    </source>
</evidence>
<sequence length="427" mass="50357">MYVSPHKYLYNKNDENDNRFNQEETYSNILHELIQLEKPENILRVFLWNSKGLTKKGYAKLRKITNQIITRDIQFDLYVTQEPLSINEKNYLKSFNDSEKKYLITYPPGSKKEVAIIYNKQKLSIDKDGIKNSYNLIEESKRKDNNQGVEYTTDFLDKGKYRTQIVHFKIKWGDVKANSGLKLCVINIHSVYLGYSEEDRRDFLLEFFKFVNWYINNKIANEPIKLLILGDFNLDLIEWKIEEKVFNTIGLKLVISTTPNIDENYSETEISKKKIDFFCTVFDENYVNIRNVSKIPVRYKNYINDFRDIQVYLNKKNLDIKGISTHDPLFCYLTFDSTFNLVHEVYQEEAFFNQMGDLCLEDKKMSPKAKKSDKQQPAKRGGNIKKQESGEKNVPQSVNKGKQVKEEEDIQNQLKRAMGVKKIEEFD</sequence>
<evidence type="ECO:0000256" key="1">
    <source>
        <dbReference type="SAM" id="MobiDB-lite"/>
    </source>
</evidence>
<dbReference type="OrthoDB" id="10514772at2759"/>
<accession>F0ZLS4</accession>
<dbReference type="InParanoid" id="F0ZLS4"/>
<dbReference type="RefSeq" id="XP_003288373.1">
    <property type="nucleotide sequence ID" value="XM_003288325.1"/>
</dbReference>
<keyword evidence="3" id="KW-1185">Reference proteome</keyword>
<dbReference type="OMA" id="NICVFNI"/>
<dbReference type="Proteomes" id="UP000001064">
    <property type="component" value="Unassembled WGS sequence"/>
</dbReference>
<proteinExistence type="predicted"/>
<name>F0ZLS4_DICPU</name>
<feature type="region of interest" description="Disordered" evidence="1">
    <location>
        <begin position="364"/>
        <end position="411"/>
    </location>
</feature>
<protein>
    <recommendedName>
        <fullName evidence="4">Endonuclease/exonuclease/phosphatase domain-containing protein</fullName>
    </recommendedName>
</protein>
<evidence type="ECO:0008006" key="4">
    <source>
        <dbReference type="Google" id="ProtNLM"/>
    </source>
</evidence>
<reference evidence="3" key="1">
    <citation type="journal article" date="2011" name="Genome Biol.">
        <title>Comparative genomics of the social amoebae Dictyostelium discoideum and Dictyostelium purpureum.</title>
        <authorList>
            <consortium name="US DOE Joint Genome Institute (JGI-PGF)"/>
            <person name="Sucgang R."/>
            <person name="Kuo A."/>
            <person name="Tian X."/>
            <person name="Salerno W."/>
            <person name="Parikh A."/>
            <person name="Feasley C.L."/>
            <person name="Dalin E."/>
            <person name="Tu H."/>
            <person name="Huang E."/>
            <person name="Barry K."/>
            <person name="Lindquist E."/>
            <person name="Shapiro H."/>
            <person name="Bruce D."/>
            <person name="Schmutz J."/>
            <person name="Salamov A."/>
            <person name="Fey P."/>
            <person name="Gaudet P."/>
            <person name="Anjard C."/>
            <person name="Babu M.M."/>
            <person name="Basu S."/>
            <person name="Bushmanova Y."/>
            <person name="van der Wel H."/>
            <person name="Katoh-Kurasawa M."/>
            <person name="Dinh C."/>
            <person name="Coutinho P.M."/>
            <person name="Saito T."/>
            <person name="Elias M."/>
            <person name="Schaap P."/>
            <person name="Kay R.R."/>
            <person name="Henrissat B."/>
            <person name="Eichinger L."/>
            <person name="Rivero F."/>
            <person name="Putnam N.H."/>
            <person name="West C.M."/>
            <person name="Loomis W.F."/>
            <person name="Chisholm R.L."/>
            <person name="Shaulsky G."/>
            <person name="Strassmann J.E."/>
            <person name="Queller D.C."/>
            <person name="Kuspa A."/>
            <person name="Grigoriev I.V."/>
        </authorList>
    </citation>
    <scope>NUCLEOTIDE SEQUENCE [LARGE SCALE GENOMIC DNA]</scope>
    <source>
        <strain evidence="3">QSDP1</strain>
    </source>
</reference>
<dbReference type="EMBL" id="GL871071">
    <property type="protein sequence ID" value="EGC35121.1"/>
    <property type="molecule type" value="Genomic_DNA"/>
</dbReference>
<dbReference type="KEGG" id="dpp:DICPUDRAFT_33911"/>
<dbReference type="GeneID" id="10501778"/>
<dbReference type="eggNOG" id="ENOG502RH7R">
    <property type="taxonomic scope" value="Eukaryota"/>
</dbReference>